<keyword evidence="6" id="KW-0539">Nucleus</keyword>
<dbReference type="PROSITE" id="PS50048">
    <property type="entry name" value="ZN2_CY6_FUNGAL_2"/>
    <property type="match status" value="1"/>
</dbReference>
<evidence type="ECO:0000256" key="1">
    <source>
        <dbReference type="ARBA" id="ARBA00022723"/>
    </source>
</evidence>
<dbReference type="InterPro" id="IPR036864">
    <property type="entry name" value="Zn2-C6_fun-type_DNA-bd_sf"/>
</dbReference>
<accession>A0A060TAF5</accession>
<feature type="region of interest" description="Disordered" evidence="7">
    <location>
        <begin position="153"/>
        <end position="248"/>
    </location>
</feature>
<dbReference type="GO" id="GO:0000981">
    <property type="term" value="F:DNA-binding transcription factor activity, RNA polymerase II-specific"/>
    <property type="evidence" value="ECO:0007669"/>
    <property type="project" value="InterPro"/>
</dbReference>
<dbReference type="Pfam" id="PF00172">
    <property type="entry name" value="Zn_clus"/>
    <property type="match status" value="1"/>
</dbReference>
<gene>
    <name evidence="9" type="ORF">GNLVRS02_ARAD1D18656g</name>
</gene>
<dbReference type="InterPro" id="IPR001138">
    <property type="entry name" value="Zn2Cys6_DnaBD"/>
</dbReference>
<organism evidence="9">
    <name type="scientific">Blastobotrys adeninivorans</name>
    <name type="common">Yeast</name>
    <name type="synonym">Arxula adeninivorans</name>
    <dbReference type="NCBI Taxonomy" id="409370"/>
    <lineage>
        <taxon>Eukaryota</taxon>
        <taxon>Fungi</taxon>
        <taxon>Dikarya</taxon>
        <taxon>Ascomycota</taxon>
        <taxon>Saccharomycotina</taxon>
        <taxon>Dipodascomycetes</taxon>
        <taxon>Dipodascales</taxon>
        <taxon>Trichomonascaceae</taxon>
        <taxon>Blastobotrys</taxon>
    </lineage>
</organism>
<keyword evidence="4" id="KW-0238">DNA-binding</keyword>
<dbReference type="CDD" id="cd00067">
    <property type="entry name" value="GAL4"/>
    <property type="match status" value="1"/>
</dbReference>
<evidence type="ECO:0000256" key="6">
    <source>
        <dbReference type="ARBA" id="ARBA00023242"/>
    </source>
</evidence>
<dbReference type="InterPro" id="IPR052073">
    <property type="entry name" value="Amide_Lactam_Regulators"/>
</dbReference>
<dbReference type="SMART" id="SM00066">
    <property type="entry name" value="GAL4"/>
    <property type="match status" value="1"/>
</dbReference>
<keyword evidence="5" id="KW-0804">Transcription</keyword>
<keyword evidence="3" id="KW-0805">Transcription regulation</keyword>
<evidence type="ECO:0000256" key="5">
    <source>
        <dbReference type="ARBA" id="ARBA00023163"/>
    </source>
</evidence>
<dbReference type="GO" id="GO:0006351">
    <property type="term" value="P:DNA-templated transcription"/>
    <property type="evidence" value="ECO:0007669"/>
    <property type="project" value="InterPro"/>
</dbReference>
<dbReference type="CDD" id="cd12148">
    <property type="entry name" value="fungal_TF_MHR"/>
    <property type="match status" value="1"/>
</dbReference>
<evidence type="ECO:0000256" key="3">
    <source>
        <dbReference type="ARBA" id="ARBA00023015"/>
    </source>
</evidence>
<dbReference type="Pfam" id="PF04082">
    <property type="entry name" value="Fungal_trans"/>
    <property type="match status" value="1"/>
</dbReference>
<feature type="domain" description="Zn(2)-C6 fungal-type" evidence="8">
    <location>
        <begin position="110"/>
        <end position="143"/>
    </location>
</feature>
<dbReference type="SMART" id="SM00906">
    <property type="entry name" value="Fungal_trans"/>
    <property type="match status" value="1"/>
</dbReference>
<evidence type="ECO:0000256" key="2">
    <source>
        <dbReference type="ARBA" id="ARBA00022833"/>
    </source>
</evidence>
<feature type="compositionally biased region" description="Polar residues" evidence="7">
    <location>
        <begin position="222"/>
        <end position="248"/>
    </location>
</feature>
<evidence type="ECO:0000256" key="7">
    <source>
        <dbReference type="SAM" id="MobiDB-lite"/>
    </source>
</evidence>
<keyword evidence="1" id="KW-0479">Metal-binding</keyword>
<sequence>MTNSRHYIVVPLPLAKIMGDPPQAVPSPGSPHGYANSTKVKLTGSALPHNSTLPRRVLPRTEQEKHIESTGLNLSQTASKCKRHRSKPNRGKVDKMPKVPKTPYKRASFACRHCHASKVKCDIVKQGFPCTTCKSKGFTDCELFQSKRRQGRNVGLTIPGYGKGANSTTTSSDPYPVSDRPANNTNNDSSLLSASSPRTLADKVSSNRISEITEIYPDSEPIRNSSQKIDTNNDLSNGGHSSTNSIQDISLSPFPLQLTASPGPSGSAFYMPKSPSVNGNHARSESTPYQPTMFLSLSGGAQEALEFVLGPQSAADLANKPASGIVDKNVLTYVGMASPLSVLLRRLRDTGHVSVTKLAKIENCDSSVSGTFSSSTLSSSSSESSGGALSSNVPLKDSAVAKLPPGGLDDLVSSYFAIIHPFYPVINRRWFAYRYFSNTVPQLLLNAVCFAACYHCDPGTIHRAGFASRRDAKEAFYKDAKRLYYEEHEQDLVVILQACILLSFYGGQPRSAWNCRSWLAIAVTIAEDIGLHSFSTRTEVNENDRSQLKIIWWVLVIRDVMTSSFLGRPQKICDQRCDVDMITLDDFMEVDRDPESPIFGRREVSSYHFLIETSKAIEILMKIFSSRFYPRSDPRPSMDEYKQLIEWKQNLPDCVNWLKTPHGATSRYLGMIYHHLVIFVFRPRMVDSEQAELCSMDEAVGAATEIAKLVGKIGLKSTLDIPQDMYMVLVTAMGMLITDYRNNHSEMSKLHLQVCMMTLTQARESWDHAWWLMDMFEHMVEDEPRPEVSGRRSPAVADNFDIMKSLFGMSEF</sequence>
<evidence type="ECO:0000256" key="4">
    <source>
        <dbReference type="ARBA" id="ARBA00023125"/>
    </source>
</evidence>
<dbReference type="PhylomeDB" id="A0A060TAF5"/>
<dbReference type="PANTHER" id="PTHR47171:SF1">
    <property type="entry name" value="ZN(II)2CYS6 TRANSCRIPTION FACTOR (EUROFUNG)"/>
    <property type="match status" value="1"/>
</dbReference>
<dbReference type="Gene3D" id="4.10.240.10">
    <property type="entry name" value="Zn(2)-C6 fungal-type DNA-binding domain"/>
    <property type="match status" value="1"/>
</dbReference>
<dbReference type="GO" id="GO:0008270">
    <property type="term" value="F:zinc ion binding"/>
    <property type="evidence" value="ECO:0007669"/>
    <property type="project" value="InterPro"/>
</dbReference>
<dbReference type="PROSITE" id="PS00463">
    <property type="entry name" value="ZN2_CY6_FUNGAL_1"/>
    <property type="match status" value="1"/>
</dbReference>
<proteinExistence type="predicted"/>
<reference evidence="9" key="1">
    <citation type="submission" date="2014-02" db="EMBL/GenBank/DDBJ databases">
        <authorList>
            <person name="Genoscope - CEA"/>
        </authorList>
    </citation>
    <scope>NUCLEOTIDE SEQUENCE</scope>
    <source>
        <strain evidence="9">LS3</strain>
    </source>
</reference>
<reference evidence="9" key="2">
    <citation type="submission" date="2014-06" db="EMBL/GenBank/DDBJ databases">
        <title>The complete genome of Blastobotrys (Arxula) adeninivorans LS3 - a yeast of biotechnological interest.</title>
        <authorList>
            <person name="Kunze G."/>
            <person name="Gaillardin C."/>
            <person name="Czernicka M."/>
            <person name="Durrens P."/>
            <person name="Martin T."/>
            <person name="Boer E."/>
            <person name="Gabaldon T."/>
            <person name="Cruz J."/>
            <person name="Talla E."/>
            <person name="Marck C."/>
            <person name="Goffeau A."/>
            <person name="Barbe V."/>
            <person name="Baret P."/>
            <person name="Baronian K."/>
            <person name="Beier S."/>
            <person name="Bleykasten C."/>
            <person name="Bode R."/>
            <person name="Casaregola S."/>
            <person name="Despons L."/>
            <person name="Fairhead C."/>
            <person name="Giersberg M."/>
            <person name="Gierski P."/>
            <person name="Hahnel U."/>
            <person name="Hartmann A."/>
            <person name="Jankowska D."/>
            <person name="Jubin C."/>
            <person name="Jung P."/>
            <person name="Lafontaine I."/>
            <person name="Leh-Louis V."/>
            <person name="Lemaire M."/>
            <person name="Marcet-Houben M."/>
            <person name="Mascher M."/>
            <person name="Morel G."/>
            <person name="Richard G.-F."/>
            <person name="Riechen J."/>
            <person name="Sacerdot C."/>
            <person name="Sarkar A."/>
            <person name="Savel G."/>
            <person name="Schacherer J."/>
            <person name="Sherman D."/>
            <person name="Straub M.-L."/>
            <person name="Stein N."/>
            <person name="Thierry A."/>
            <person name="Trautwein-Schult A."/>
            <person name="Westhof E."/>
            <person name="Worch S."/>
            <person name="Dujon B."/>
            <person name="Souciet J.-L."/>
            <person name="Wincker P."/>
            <person name="Scholz U."/>
            <person name="Neuveglise N."/>
        </authorList>
    </citation>
    <scope>NUCLEOTIDE SEQUENCE</scope>
    <source>
        <strain evidence="9">LS3</strain>
    </source>
</reference>
<evidence type="ECO:0000313" key="9">
    <source>
        <dbReference type="EMBL" id="CDP37754.1"/>
    </source>
</evidence>
<feature type="compositionally biased region" description="Polar residues" evidence="7">
    <location>
        <begin position="181"/>
        <end position="210"/>
    </location>
</feature>
<name>A0A060TAF5_BLAAD</name>
<dbReference type="AlphaFoldDB" id="A0A060TAF5"/>
<feature type="compositionally biased region" description="Basic residues" evidence="7">
    <location>
        <begin position="80"/>
        <end position="90"/>
    </location>
</feature>
<dbReference type="EMBL" id="HG937694">
    <property type="protein sequence ID" value="CDP37754.1"/>
    <property type="molecule type" value="Genomic_DNA"/>
</dbReference>
<dbReference type="PANTHER" id="PTHR47171">
    <property type="entry name" value="FARA-RELATED"/>
    <property type="match status" value="1"/>
</dbReference>
<feature type="region of interest" description="Disordered" evidence="7">
    <location>
        <begin position="74"/>
        <end position="100"/>
    </location>
</feature>
<protein>
    <submittedName>
        <fullName evidence="9">ARAD1D18656p</fullName>
    </submittedName>
</protein>
<keyword evidence="2" id="KW-0862">Zinc</keyword>
<dbReference type="InterPro" id="IPR007219">
    <property type="entry name" value="XnlR_reg_dom"/>
</dbReference>
<dbReference type="GO" id="GO:0003677">
    <property type="term" value="F:DNA binding"/>
    <property type="evidence" value="ECO:0007669"/>
    <property type="project" value="UniProtKB-KW"/>
</dbReference>
<evidence type="ECO:0000259" key="8">
    <source>
        <dbReference type="PROSITE" id="PS50048"/>
    </source>
</evidence>
<dbReference type="SUPFAM" id="SSF57701">
    <property type="entry name" value="Zn2/Cys6 DNA-binding domain"/>
    <property type="match status" value="1"/>
</dbReference>